<evidence type="ECO:0000256" key="3">
    <source>
        <dbReference type="ARBA" id="ARBA00022490"/>
    </source>
</evidence>
<keyword evidence="3" id="KW-0963">Cytoplasm</keyword>
<feature type="domain" description="DOCKER" evidence="11">
    <location>
        <begin position="1280"/>
        <end position="1712"/>
    </location>
</feature>
<dbReference type="Pfam" id="PF14429">
    <property type="entry name" value="DOCK-C2"/>
    <property type="match status" value="1"/>
</dbReference>
<evidence type="ECO:0000256" key="8">
    <source>
        <dbReference type="SAM" id="MobiDB-lite"/>
    </source>
</evidence>
<accession>A0A7R9BIS8</accession>
<dbReference type="InterPro" id="IPR046770">
    <property type="entry name" value="DOCKER_Lobe_B"/>
</dbReference>
<dbReference type="GO" id="GO:0005737">
    <property type="term" value="C:cytoplasm"/>
    <property type="evidence" value="ECO:0007669"/>
    <property type="project" value="UniProtKB-SubCell"/>
</dbReference>
<keyword evidence="13" id="KW-1185">Reference proteome</keyword>
<keyword evidence="2 6" id="KW-0728">SH3 domain</keyword>
<dbReference type="EMBL" id="OA882434">
    <property type="protein sequence ID" value="CAD7275330.1"/>
    <property type="molecule type" value="Genomic_DNA"/>
</dbReference>
<dbReference type="PROSITE" id="PS51651">
    <property type="entry name" value="DOCKER"/>
    <property type="match status" value="1"/>
</dbReference>
<name>A0A7R9BIS8_9CRUS</name>
<dbReference type="EMBL" id="CAJPEX010000397">
    <property type="protein sequence ID" value="CAG0915482.1"/>
    <property type="molecule type" value="Genomic_DNA"/>
</dbReference>
<dbReference type="PROSITE" id="PS51650">
    <property type="entry name" value="C2_DOCK"/>
    <property type="match status" value="1"/>
</dbReference>
<keyword evidence="5" id="KW-0344">Guanine-nucleotide releasing factor</keyword>
<dbReference type="GO" id="GO:0005085">
    <property type="term" value="F:guanyl-nucleotide exchange factor activity"/>
    <property type="evidence" value="ECO:0007669"/>
    <property type="project" value="UniProtKB-KW"/>
</dbReference>
<dbReference type="Proteomes" id="UP000678499">
    <property type="component" value="Unassembled WGS sequence"/>
</dbReference>
<feature type="region of interest" description="Disordered" evidence="8">
    <location>
        <begin position="1828"/>
        <end position="1854"/>
    </location>
</feature>
<dbReference type="InterPro" id="IPR056372">
    <property type="entry name" value="TPR_DOCK"/>
</dbReference>
<dbReference type="InterPro" id="IPR026791">
    <property type="entry name" value="DOCK"/>
</dbReference>
<dbReference type="Gene3D" id="1.20.58.740">
    <property type="match status" value="1"/>
</dbReference>
<evidence type="ECO:0000256" key="7">
    <source>
        <dbReference type="PROSITE-ProRule" id="PRU00983"/>
    </source>
</evidence>
<evidence type="ECO:0000256" key="5">
    <source>
        <dbReference type="ARBA" id="ARBA00022658"/>
    </source>
</evidence>
<evidence type="ECO:0000259" key="9">
    <source>
        <dbReference type="PROSITE" id="PS50002"/>
    </source>
</evidence>
<dbReference type="InterPro" id="IPR043161">
    <property type="entry name" value="DOCK_C_lobe_A"/>
</dbReference>
<dbReference type="Gene3D" id="1.25.40.410">
    <property type="match status" value="1"/>
</dbReference>
<evidence type="ECO:0000259" key="11">
    <source>
        <dbReference type="PROSITE" id="PS51651"/>
    </source>
</evidence>
<dbReference type="Pfam" id="PF20422">
    <property type="entry name" value="DHR-2_Lobe_B"/>
    <property type="match status" value="1"/>
</dbReference>
<dbReference type="PANTHER" id="PTHR45653:SF10">
    <property type="entry name" value="MYOBLAST CITY, ISOFORM B"/>
    <property type="match status" value="1"/>
</dbReference>
<evidence type="ECO:0000256" key="2">
    <source>
        <dbReference type="ARBA" id="ARBA00022443"/>
    </source>
</evidence>
<dbReference type="InterPro" id="IPR032376">
    <property type="entry name" value="DOCK_N"/>
</dbReference>
<evidence type="ECO:0008006" key="14">
    <source>
        <dbReference type="Google" id="ProtNLM"/>
    </source>
</evidence>
<comment type="subcellular location">
    <subcellularLocation>
        <location evidence="1">Cytoplasm</location>
    </subcellularLocation>
</comment>
<evidence type="ECO:0000256" key="1">
    <source>
        <dbReference type="ARBA" id="ARBA00004496"/>
    </source>
</evidence>
<dbReference type="SUPFAM" id="SSF50044">
    <property type="entry name" value="SH3-domain"/>
    <property type="match status" value="1"/>
</dbReference>
<dbReference type="InterPro" id="IPR016024">
    <property type="entry name" value="ARM-type_fold"/>
</dbReference>
<evidence type="ECO:0000256" key="4">
    <source>
        <dbReference type="ARBA" id="ARBA00022553"/>
    </source>
</evidence>
<dbReference type="InterPro" id="IPR042455">
    <property type="entry name" value="DOCK_N_sub1"/>
</dbReference>
<dbReference type="PANTHER" id="PTHR45653">
    <property type="entry name" value="DEDICATOR OF CYTOKINESIS"/>
    <property type="match status" value="1"/>
</dbReference>
<comment type="similarity">
    <text evidence="7">Belongs to the DOCK family.</text>
</comment>
<feature type="domain" description="C2 DOCK-type" evidence="10">
    <location>
        <begin position="443"/>
        <end position="647"/>
    </location>
</feature>
<reference evidence="12" key="1">
    <citation type="submission" date="2020-11" db="EMBL/GenBank/DDBJ databases">
        <authorList>
            <person name="Tran Van P."/>
        </authorList>
    </citation>
    <scope>NUCLEOTIDE SEQUENCE</scope>
</reference>
<dbReference type="InterPro" id="IPR001452">
    <property type="entry name" value="SH3_domain"/>
</dbReference>
<dbReference type="GO" id="GO:0031267">
    <property type="term" value="F:small GTPase binding"/>
    <property type="evidence" value="ECO:0007669"/>
    <property type="project" value="TreeGrafter"/>
</dbReference>
<dbReference type="InterPro" id="IPR046769">
    <property type="entry name" value="DOCKER_Lobe_A"/>
</dbReference>
<dbReference type="Gene3D" id="1.20.1270.350">
    <property type="entry name" value="Dedicator of cytokinesis N-terminal subdomain"/>
    <property type="match status" value="1"/>
</dbReference>
<dbReference type="GO" id="GO:0016477">
    <property type="term" value="P:cell migration"/>
    <property type="evidence" value="ECO:0007669"/>
    <property type="project" value="TreeGrafter"/>
</dbReference>
<dbReference type="SUPFAM" id="SSF48371">
    <property type="entry name" value="ARM repeat"/>
    <property type="match status" value="1"/>
</dbReference>
<dbReference type="Pfam" id="PF16172">
    <property type="entry name" value="DOCK_N"/>
    <property type="match status" value="1"/>
</dbReference>
<dbReference type="SMART" id="SM00326">
    <property type="entry name" value="SH3"/>
    <property type="match status" value="1"/>
</dbReference>
<keyword evidence="4" id="KW-0597">Phosphoprotein</keyword>
<dbReference type="GO" id="GO:0005886">
    <property type="term" value="C:plasma membrane"/>
    <property type="evidence" value="ECO:0007669"/>
    <property type="project" value="TreeGrafter"/>
</dbReference>
<dbReference type="Pfam" id="PF23554">
    <property type="entry name" value="TPR_DOCK"/>
    <property type="match status" value="1"/>
</dbReference>
<dbReference type="Gene3D" id="2.30.30.40">
    <property type="entry name" value="SH3 Domains"/>
    <property type="match status" value="1"/>
</dbReference>
<dbReference type="GO" id="GO:0007264">
    <property type="term" value="P:small GTPase-mediated signal transduction"/>
    <property type="evidence" value="ECO:0007669"/>
    <property type="project" value="InterPro"/>
</dbReference>
<dbReference type="InterPro" id="IPR036028">
    <property type="entry name" value="SH3-like_dom_sf"/>
</dbReference>
<dbReference type="Pfam" id="PF06920">
    <property type="entry name" value="DHR-2_Lobe_A"/>
    <property type="match status" value="1"/>
</dbReference>
<evidence type="ECO:0000259" key="10">
    <source>
        <dbReference type="PROSITE" id="PS51650"/>
    </source>
</evidence>
<dbReference type="PROSITE" id="PS50002">
    <property type="entry name" value="SH3"/>
    <property type="match status" value="1"/>
</dbReference>
<dbReference type="Gene3D" id="2.60.40.150">
    <property type="entry name" value="C2 domain"/>
    <property type="match status" value="1"/>
</dbReference>
<dbReference type="InterPro" id="IPR027357">
    <property type="entry name" value="DOCKER_dom"/>
</dbReference>
<evidence type="ECO:0000256" key="6">
    <source>
        <dbReference type="PROSITE-ProRule" id="PRU00192"/>
    </source>
</evidence>
<dbReference type="InterPro" id="IPR035892">
    <property type="entry name" value="C2_domain_sf"/>
</dbReference>
<dbReference type="InterPro" id="IPR043162">
    <property type="entry name" value="DOCK_C_lobe_C"/>
</dbReference>
<evidence type="ECO:0000313" key="13">
    <source>
        <dbReference type="Proteomes" id="UP000678499"/>
    </source>
</evidence>
<proteinExistence type="inferred from homology"/>
<feature type="domain" description="SH3" evidence="9">
    <location>
        <begin position="12"/>
        <end position="79"/>
    </location>
</feature>
<protein>
    <recommendedName>
        <fullName evidence="14">Dedicator of cytokinesis protein 1</fullName>
    </recommendedName>
</protein>
<gene>
    <name evidence="12" type="ORF">NMOB1V02_LOCUS3128</name>
</gene>
<dbReference type="GO" id="GO:0007520">
    <property type="term" value="P:myoblast fusion"/>
    <property type="evidence" value="ECO:0007669"/>
    <property type="project" value="TreeGrafter"/>
</dbReference>
<evidence type="ECO:0000313" key="12">
    <source>
        <dbReference type="EMBL" id="CAD7275330.1"/>
    </source>
</evidence>
<dbReference type="InterPro" id="IPR027007">
    <property type="entry name" value="C2_DOCK-type_domain"/>
</dbReference>
<organism evidence="12">
    <name type="scientific">Notodromas monacha</name>
    <dbReference type="NCBI Taxonomy" id="399045"/>
    <lineage>
        <taxon>Eukaryota</taxon>
        <taxon>Metazoa</taxon>
        <taxon>Ecdysozoa</taxon>
        <taxon>Arthropoda</taxon>
        <taxon>Crustacea</taxon>
        <taxon>Oligostraca</taxon>
        <taxon>Ostracoda</taxon>
        <taxon>Podocopa</taxon>
        <taxon>Podocopida</taxon>
        <taxon>Cypridocopina</taxon>
        <taxon>Cypridoidea</taxon>
        <taxon>Cyprididae</taxon>
        <taxon>Notodromas</taxon>
    </lineage>
</organism>
<sequence>MSENNEWISSPKEERTVVAIANFTPKQYSEEIPVTLLSFCVGDVLHTTHRCKNWYFGQFADSRGFSGIFPCNFVASLKQSSGRPASGDEYDPNDDPIVPEMARVLREWHPIWKQKFARSHASFHEIRGMMLEMLKIRREILFSGKVTFERMQELKQRSIDLIALGNSKLGLDVIVRDAKGNSVNPEKISAVELFHLHEKVAVRTKTRKETRISIPPLARASASNHIKSYKLAVKLSAFAMSVNLKHRYQLLITLYHRDHAANMVQFTEPLAIEWSSRDSFLRFDDMDCSDAVVFTDINGRDLEKERRPHVVVFLIRIGPMDAGGDVKKRSAMTHNSDLRRPIGVAVKDISEIIVPTPEGCRNFYLEDVIVPFILCGERECLYDTLLKSFGSKPPISKEKNPEVSLSMRLFDHAAEESMALQERSAHEGRKFGFPEVVLPEYFRSDIFVTIISAELAKTKNVEVNVSVHDDEGNRIEVRIFRCNANTNKYVLKSSIFLQEIIYLGAGAEPISEFRSVVYYQQEKPKWMETMRIELSPDLFAKTHLRFTMRHRSRTEAKEKIADVPFSVSYLPLVEPKSTILRDDRYDLTVIRLTSAGEKNWHDRDISYTDEAQGMFNLRSSISEGMKLTTKKYTVNLKEVLRVSTIICSTKLTYDIHLMSLLKWKENLSNVKSVLRDLQRVNTAEIVKFLRDTLDAIFGILMHFADTVDNDEEVFDALVHVISKMNEVQYEHFKSVMNSYIEESFHATLAHRKLLRMLNIVIKKRSELQNVMKATYFMFKFIVKSRNLYVECLMPDASSNDEFEEEVVEVYRSMADLMKRTEPEAQVSQCFCLKHLPQATADLVTVIKPATLSACWGGILSNVKRSQRSTQFLTTMREIVTSPLFTSTDARSIILPVMCRKIAERLTLEHETKLKTAQKAMKLLGTEDFKTVDDGMAEEMELTVKLLGDILQFLWQSKDQGVEADVHLLADELLMPVVKLIFGLPSGDRFQQIMEFLVVILTSLLRQMSTHHFKCFFDKMNEKVLQEFLIELLNLFVNLITNPVFPKQWGDMMILRSSVILKTVKCIGATMKEQFLQNMVVQLWENYFKCAVQFITDPALQLETFNPTKRNKIVSRYKDMRKSMADEVRTMWLSLEMQKIRFIPRIVKDFLEMTLVPDPELRRETLPIFFDMMLCEFCSPPPPGETEKIPIRGSFREFHDEVIAQLDCLVEGGKGDDHYKHSFKEILGDLCAKHQDLKKTGTAFVETVSSLMEKLLMFRGAASEESVNNVMSCAEILLEFFGEIKQWKLHLKYLYKLFDLHKAHGNQAEAAYTLLEHYRLLSWKKSLLPDVLAPPKCAFDARSCKTYEQLKFRVAHEAMSLFEEAMMWEPAIEICKDLCKHCAEHTFNYVQLSNVLERQAAYCKNIVQKERFHAEYYRVAFYGRGFPAFLQNKEFICRGSVFEKLSDFQTRIMNQFPNAEIMKKLDEPSQEKMDSPCQMIQVNQVNPVENPNLFGGRTDINNKILDYYQHNEISNFVYSRLERNAQGATSSNDFARLWKEKTFLVTRKKLPGKCITVWFPVVEKTRELLKPIQTAEEAMKDDNRKLTALIKLLRDHQLNRTQPSPSTMNDLNLMLTGRLDAAVMGGMKNYEEYMLISFQAFLTAEYLEMNPEDLPNVEALKKLIVSTVELLGDLLRIKGQYLEEGIRGWYDRLCECFSELRMHVLADYPDFLSESMRSAAVEMGNSNVSVAQSAPESVNTNRHSGSWMESQSGQNIVQRASTNVFNTLRRAKPKKSMSRMTSGDATSHWYAVEGRNNAIRRRSSIEPEGELLHHVNNVRASCFELPANAAPPLPQKMGNRNSEGQMSSSSSSSNL</sequence>
<dbReference type="OrthoDB" id="18896at2759"/>